<dbReference type="GO" id="GO:0000270">
    <property type="term" value="P:peptidoglycan metabolic process"/>
    <property type="evidence" value="ECO:0007669"/>
    <property type="project" value="UniProtKB-UniRule"/>
</dbReference>
<keyword evidence="1 3" id="KW-0456">Lyase</keyword>
<dbReference type="EC" id="4.2.2.-" evidence="3"/>
<dbReference type="SUPFAM" id="SSF50685">
    <property type="entry name" value="Barwin-like endoglucanases"/>
    <property type="match status" value="1"/>
</dbReference>
<evidence type="ECO:0000256" key="3">
    <source>
        <dbReference type="HAMAP-Rule" id="MF_02071"/>
    </source>
</evidence>
<dbReference type="InterPro" id="IPR009009">
    <property type="entry name" value="RlpA-like_DPBB"/>
</dbReference>
<dbReference type="EMBL" id="SNZR01000017">
    <property type="protein sequence ID" value="TDR85399.1"/>
    <property type="molecule type" value="Genomic_DNA"/>
</dbReference>
<comment type="similarity">
    <text evidence="3 4">Belongs to the RlpA family.</text>
</comment>
<keyword evidence="7" id="KW-0449">Lipoprotein</keyword>
<feature type="signal peptide" evidence="3">
    <location>
        <begin position="1"/>
        <end position="23"/>
    </location>
</feature>
<keyword evidence="2 3" id="KW-0961">Cell wall biogenesis/degradation</keyword>
<dbReference type="NCBIfam" id="TIGR00413">
    <property type="entry name" value="rlpA"/>
    <property type="match status" value="1"/>
</dbReference>
<organism evidence="7 8">
    <name type="scientific">Enterovirga rhinocerotis</name>
    <dbReference type="NCBI Taxonomy" id="1339210"/>
    <lineage>
        <taxon>Bacteria</taxon>
        <taxon>Pseudomonadati</taxon>
        <taxon>Pseudomonadota</taxon>
        <taxon>Alphaproteobacteria</taxon>
        <taxon>Hyphomicrobiales</taxon>
        <taxon>Methylobacteriaceae</taxon>
        <taxon>Enterovirga</taxon>
    </lineage>
</organism>
<dbReference type="PANTHER" id="PTHR34183">
    <property type="entry name" value="ENDOLYTIC PEPTIDOGLYCAN TRANSGLYCOSYLASE RLPA"/>
    <property type="match status" value="1"/>
</dbReference>
<dbReference type="InterPro" id="IPR036908">
    <property type="entry name" value="RlpA-like_sf"/>
</dbReference>
<protein>
    <recommendedName>
        <fullName evidence="3">Endolytic peptidoglycan transglycosylase RlpA</fullName>
        <ecNumber evidence="3">4.2.2.-</ecNumber>
    </recommendedName>
</protein>
<comment type="caution">
    <text evidence="7">The sequence shown here is derived from an EMBL/GenBank/DDBJ whole genome shotgun (WGS) entry which is preliminary data.</text>
</comment>
<evidence type="ECO:0000256" key="2">
    <source>
        <dbReference type="ARBA" id="ARBA00023316"/>
    </source>
</evidence>
<evidence type="ECO:0000313" key="8">
    <source>
        <dbReference type="Proteomes" id="UP000295122"/>
    </source>
</evidence>
<evidence type="ECO:0000256" key="1">
    <source>
        <dbReference type="ARBA" id="ARBA00023239"/>
    </source>
</evidence>
<proteinExistence type="inferred from homology"/>
<dbReference type="AlphaFoldDB" id="A0A4V3DWM4"/>
<dbReference type="GO" id="GO:0008932">
    <property type="term" value="F:lytic endotransglycosylase activity"/>
    <property type="evidence" value="ECO:0007669"/>
    <property type="project" value="UniProtKB-UniRule"/>
</dbReference>
<sequence precursor="true">MAKKALLIWCAGSAVVCGSAALATTSLWREPVPAVQTAAVSPPVVAALEIEAPDLPPQLMGFEAVEPGAGAFPPVGTISFFEPAAERAGRLFRPSLGPDSVGPLAALEQNAAVAPASAEAPTAGESPAIQPPPRPDFAEIVAEDVSSRDPRLAVRPPPRPGFTLASIEPVAKPITEVAPAQPAPGFSEQRSSPWSLGSAFRAPEAAARPERVMHAGVASWYGPRFHGRKTASGERFNQNDMTAAHRTLPFGTRVKVVDETTGRSVVVRINDRGPFAHGRVIDLSKAASEALGMGGRGVARVTLVAAN</sequence>
<comment type="function">
    <text evidence="3">Lytic transglycosylase with a strong preference for naked glycan strands that lack stem peptides.</text>
</comment>
<keyword evidence="8" id="KW-1185">Reference proteome</keyword>
<dbReference type="InterPro" id="IPR012997">
    <property type="entry name" value="RplA"/>
</dbReference>
<feature type="region of interest" description="Disordered" evidence="5">
    <location>
        <begin position="112"/>
        <end position="135"/>
    </location>
</feature>
<evidence type="ECO:0000313" key="7">
    <source>
        <dbReference type="EMBL" id="TDR85399.1"/>
    </source>
</evidence>
<name>A0A4V3DWM4_9HYPH</name>
<feature type="domain" description="RlpA-like protein double-psi beta-barrel" evidence="6">
    <location>
        <begin position="215"/>
        <end position="302"/>
    </location>
</feature>
<evidence type="ECO:0000256" key="5">
    <source>
        <dbReference type="SAM" id="MobiDB-lite"/>
    </source>
</evidence>
<evidence type="ECO:0000259" key="6">
    <source>
        <dbReference type="Pfam" id="PF03330"/>
    </source>
</evidence>
<keyword evidence="3" id="KW-0732">Signal</keyword>
<dbReference type="InterPro" id="IPR034718">
    <property type="entry name" value="RlpA"/>
</dbReference>
<gene>
    <name evidence="3" type="primary">rlpA</name>
    <name evidence="7" type="ORF">EV668_4520</name>
</gene>
<dbReference type="Pfam" id="PF03330">
    <property type="entry name" value="DPBB_1"/>
    <property type="match status" value="1"/>
</dbReference>
<dbReference type="PANTHER" id="PTHR34183:SF8">
    <property type="entry name" value="ENDOLYTIC PEPTIDOGLYCAN TRANSGLYCOSYLASE RLPA-RELATED"/>
    <property type="match status" value="1"/>
</dbReference>
<dbReference type="Gene3D" id="2.40.40.10">
    <property type="entry name" value="RlpA-like domain"/>
    <property type="match status" value="1"/>
</dbReference>
<accession>A0A4V3DWM4</accession>
<dbReference type="GO" id="GO:0071555">
    <property type="term" value="P:cell wall organization"/>
    <property type="evidence" value="ECO:0007669"/>
    <property type="project" value="UniProtKB-KW"/>
</dbReference>
<evidence type="ECO:0000256" key="4">
    <source>
        <dbReference type="RuleBase" id="RU003495"/>
    </source>
</evidence>
<dbReference type="Proteomes" id="UP000295122">
    <property type="component" value="Unassembled WGS sequence"/>
</dbReference>
<feature type="compositionally biased region" description="Low complexity" evidence="5">
    <location>
        <begin position="112"/>
        <end position="128"/>
    </location>
</feature>
<dbReference type="HAMAP" id="MF_02071">
    <property type="entry name" value="RlpA"/>
    <property type="match status" value="1"/>
</dbReference>
<feature type="chain" id="PRO_5021052296" description="Endolytic peptidoglycan transglycosylase RlpA" evidence="3">
    <location>
        <begin position="24"/>
        <end position="307"/>
    </location>
</feature>
<reference evidence="7 8" key="1">
    <citation type="submission" date="2019-03" db="EMBL/GenBank/DDBJ databases">
        <title>Genomic Encyclopedia of Type Strains, Phase IV (KMG-IV): sequencing the most valuable type-strain genomes for metagenomic binning, comparative biology and taxonomic classification.</title>
        <authorList>
            <person name="Goeker M."/>
        </authorList>
    </citation>
    <scope>NUCLEOTIDE SEQUENCE [LARGE SCALE GENOMIC DNA]</scope>
    <source>
        <strain evidence="7 8">DSM 25903</strain>
    </source>
</reference>
<dbReference type="CDD" id="cd22268">
    <property type="entry name" value="DPBB_RlpA-like"/>
    <property type="match status" value="1"/>
</dbReference>